<gene>
    <name evidence="1" type="ORF">SMSRO_SF002900</name>
</gene>
<dbReference type="OrthoDB" id="9994187at2"/>
<sequence length="74" mass="8723">MKLQNHNINTTSIKTELISKIDEVLTEGDYKNIGVITRLYELKSELIGTDDKAMMIDSLDFLRYPFLLKYYYKI</sequence>
<keyword evidence="2" id="KW-1185">Reference proteome</keyword>
<dbReference type="AlphaFoldDB" id="A0A2P6FAN5"/>
<proteinExistence type="predicted"/>
<dbReference type="STRING" id="2138.SMSRO_v1c02770"/>
<organism evidence="1 2">
    <name type="scientific">Spiroplasma poulsonii</name>
    <dbReference type="NCBI Taxonomy" id="2138"/>
    <lineage>
        <taxon>Bacteria</taxon>
        <taxon>Bacillati</taxon>
        <taxon>Mycoplasmatota</taxon>
        <taxon>Mollicutes</taxon>
        <taxon>Entomoplasmatales</taxon>
        <taxon>Spiroplasmataceae</taxon>
        <taxon>Spiroplasma</taxon>
    </lineage>
</organism>
<dbReference type="EMBL" id="JTLV02000001">
    <property type="protein sequence ID" value="PQM30521.1"/>
    <property type="molecule type" value="Genomic_DNA"/>
</dbReference>
<reference evidence="1 2" key="1">
    <citation type="journal article" date="2015" name="MBio">
        <title>Genome sequence of the Drosophila melanogaster male-killing Spiroplasma strain MSRO endosymbiont.</title>
        <authorList>
            <person name="Paredes J.C."/>
            <person name="Herren J.K."/>
            <person name="Schupfer F."/>
            <person name="Marin R."/>
            <person name="Claverol S."/>
            <person name="Kuo C.H."/>
            <person name="Lemaitre B."/>
            <person name="Beven L."/>
        </authorList>
    </citation>
    <scope>NUCLEOTIDE SEQUENCE [LARGE SCALE GENOMIC DNA]</scope>
    <source>
        <strain evidence="1 2">MSRO</strain>
    </source>
</reference>
<accession>A0A2P6FAN5</accession>
<name>A0A2P6FAN5_9MOLU</name>
<dbReference type="Proteomes" id="UP000031565">
    <property type="component" value="Unassembled WGS sequence"/>
</dbReference>
<protein>
    <submittedName>
        <fullName evidence="1">Uncharacterized protein</fullName>
    </submittedName>
</protein>
<comment type="caution">
    <text evidence="1">The sequence shown here is derived from an EMBL/GenBank/DDBJ whole genome shotgun (WGS) entry which is preliminary data.</text>
</comment>
<dbReference type="RefSeq" id="WP_040092691.1">
    <property type="nucleotide sequence ID" value="NZ_CM020866.1"/>
</dbReference>
<evidence type="ECO:0000313" key="1">
    <source>
        <dbReference type="EMBL" id="PQM30521.1"/>
    </source>
</evidence>
<evidence type="ECO:0000313" key="2">
    <source>
        <dbReference type="Proteomes" id="UP000031565"/>
    </source>
</evidence>